<dbReference type="STRING" id="1280954.HPO_03409"/>
<name>A0A062VJU9_9PROT</name>
<dbReference type="InterPro" id="IPR009207">
    <property type="entry name" value="SET7_MeTrfase"/>
</dbReference>
<sequence>MFASTDIPAGALLGVYPLLILSHEDTERLKTTRVYHYVFYVDEREEDGAVRAAVAFGKISMCNHSPDANADFYVDGEAETVTLTSRVALKAGDEILIDYEDFADEAI</sequence>
<evidence type="ECO:0000313" key="3">
    <source>
        <dbReference type="Proteomes" id="UP000027100"/>
    </source>
</evidence>
<dbReference type="InterPro" id="IPR001214">
    <property type="entry name" value="SET_dom"/>
</dbReference>
<dbReference type="AlphaFoldDB" id="A0A062VJU9"/>
<comment type="caution">
    <text evidence="2">The sequence shown here is derived from an EMBL/GenBank/DDBJ whole genome shotgun (WGS) entry which is preliminary data.</text>
</comment>
<gene>
    <name evidence="2" type="ORF">HPO_03409</name>
</gene>
<reference evidence="2 3" key="1">
    <citation type="journal article" date="2014" name="Antonie Van Leeuwenhoek">
        <title>Hyphomonas beringensis sp. nov. and Hyphomonas chukchiensis sp. nov., isolated from surface seawater of the Bering Sea and Chukchi Sea.</title>
        <authorList>
            <person name="Li C."/>
            <person name="Lai Q."/>
            <person name="Li G."/>
            <person name="Dong C."/>
            <person name="Wang J."/>
            <person name="Liao Y."/>
            <person name="Shao Z."/>
        </authorList>
    </citation>
    <scope>NUCLEOTIDE SEQUENCE [LARGE SCALE GENOMIC DNA]</scope>
    <source>
        <strain evidence="2 3">PS728</strain>
    </source>
</reference>
<dbReference type="InterPro" id="IPR046341">
    <property type="entry name" value="SET_dom_sf"/>
</dbReference>
<keyword evidence="3" id="KW-1185">Reference proteome</keyword>
<dbReference type="Pfam" id="PF00856">
    <property type="entry name" value="SET"/>
    <property type="match status" value="1"/>
</dbReference>
<dbReference type="PROSITE" id="PS50280">
    <property type="entry name" value="SET"/>
    <property type="match status" value="1"/>
</dbReference>
<dbReference type="eggNOG" id="COG2940">
    <property type="taxonomic scope" value="Bacteria"/>
</dbReference>
<dbReference type="Proteomes" id="UP000027100">
    <property type="component" value="Unassembled WGS sequence"/>
</dbReference>
<dbReference type="PIRSF" id="PIRSF022536">
    <property type="entry name" value="A612L_SET"/>
    <property type="match status" value="1"/>
</dbReference>
<protein>
    <submittedName>
        <fullName evidence="2">SET domain-containing protein</fullName>
    </submittedName>
</protein>
<organism evidence="2 3">
    <name type="scientific">Hyphomonas polymorpha PS728</name>
    <dbReference type="NCBI Taxonomy" id="1280954"/>
    <lineage>
        <taxon>Bacteria</taxon>
        <taxon>Pseudomonadati</taxon>
        <taxon>Pseudomonadota</taxon>
        <taxon>Alphaproteobacteria</taxon>
        <taxon>Hyphomonadales</taxon>
        <taxon>Hyphomonadaceae</taxon>
        <taxon>Hyphomonas</taxon>
    </lineage>
</organism>
<dbReference type="Gene3D" id="2.170.270.10">
    <property type="entry name" value="SET domain"/>
    <property type="match status" value="1"/>
</dbReference>
<feature type="domain" description="SET" evidence="1">
    <location>
        <begin position="1"/>
        <end position="100"/>
    </location>
</feature>
<accession>A0A062VJU9</accession>
<evidence type="ECO:0000313" key="2">
    <source>
        <dbReference type="EMBL" id="KCZ99907.1"/>
    </source>
</evidence>
<dbReference type="SUPFAM" id="SSF82199">
    <property type="entry name" value="SET domain"/>
    <property type="match status" value="1"/>
</dbReference>
<dbReference type="PATRIC" id="fig|1280954.3.peg.696"/>
<proteinExistence type="predicted"/>
<dbReference type="GO" id="GO:0062122">
    <property type="term" value="F:histone H3K37 methyltransferase activity"/>
    <property type="evidence" value="ECO:0007669"/>
    <property type="project" value="InterPro"/>
</dbReference>
<evidence type="ECO:0000259" key="1">
    <source>
        <dbReference type="PROSITE" id="PS50280"/>
    </source>
</evidence>
<dbReference type="EMBL" id="ARYM01000003">
    <property type="protein sequence ID" value="KCZ99907.1"/>
    <property type="molecule type" value="Genomic_DNA"/>
</dbReference>